<sequence>MENLINLLAQTALFYKIAPVTLPATLKFLEAQKLCYEKNQTILSADNSVPLVGIVLEGSVAVLKDDFWGNRAILTKLTVGDIFAEAFACANLTEIPVNVIATEKTTVLFINYLKVTQSTPAFDAQSQLMLNMLTLLARKNIFLTQKIEHLMKRSTREKILSFLSEQATLSGQASFDIPLNRQELADYLAVDRSALSKELSRLQKEG</sequence>
<dbReference type="InterPro" id="IPR018490">
    <property type="entry name" value="cNMP-bd_dom_sf"/>
</dbReference>
<dbReference type="PANTHER" id="PTHR24567:SF58">
    <property type="entry name" value="CYCLIC AMP-BINDING REGULATORY PROTEIN"/>
    <property type="match status" value="1"/>
</dbReference>
<evidence type="ECO:0000259" key="4">
    <source>
        <dbReference type="PROSITE" id="PS50042"/>
    </source>
</evidence>
<reference evidence="6" key="2">
    <citation type="journal article" date="2021" name="PeerJ">
        <title>Extensive microbial diversity within the chicken gut microbiome revealed by metagenomics and culture.</title>
        <authorList>
            <person name="Gilroy R."/>
            <person name="Ravi A."/>
            <person name="Getino M."/>
            <person name="Pursley I."/>
            <person name="Horton D.L."/>
            <person name="Alikhan N.F."/>
            <person name="Baker D."/>
            <person name="Gharbi K."/>
            <person name="Hall N."/>
            <person name="Watson M."/>
            <person name="Adriaenssens E.M."/>
            <person name="Foster-Nyarko E."/>
            <person name="Jarju S."/>
            <person name="Secka A."/>
            <person name="Antonio M."/>
            <person name="Oren A."/>
            <person name="Chaudhuri R.R."/>
            <person name="La Ragione R."/>
            <person name="Hildebrand F."/>
            <person name="Pallen M.J."/>
        </authorList>
    </citation>
    <scope>NUCLEOTIDE SEQUENCE</scope>
    <source>
        <strain evidence="6">CHK160-1198</strain>
    </source>
</reference>
<dbReference type="Proteomes" id="UP000824099">
    <property type="component" value="Unassembled WGS sequence"/>
</dbReference>
<evidence type="ECO:0000256" key="3">
    <source>
        <dbReference type="ARBA" id="ARBA00023163"/>
    </source>
</evidence>
<dbReference type="Pfam" id="PF00027">
    <property type="entry name" value="cNMP_binding"/>
    <property type="match status" value="1"/>
</dbReference>
<dbReference type="InterPro" id="IPR036390">
    <property type="entry name" value="WH_DNA-bd_sf"/>
</dbReference>
<dbReference type="InterPro" id="IPR000595">
    <property type="entry name" value="cNMP-bd_dom"/>
</dbReference>
<dbReference type="InterPro" id="IPR012318">
    <property type="entry name" value="HTH_CRP"/>
</dbReference>
<dbReference type="PROSITE" id="PS51063">
    <property type="entry name" value="HTH_CRP_2"/>
    <property type="match status" value="1"/>
</dbReference>
<dbReference type="PROSITE" id="PS50042">
    <property type="entry name" value="CNMP_BINDING_3"/>
    <property type="match status" value="1"/>
</dbReference>
<evidence type="ECO:0000259" key="5">
    <source>
        <dbReference type="PROSITE" id="PS51063"/>
    </source>
</evidence>
<proteinExistence type="predicted"/>
<dbReference type="GO" id="GO:0005829">
    <property type="term" value="C:cytosol"/>
    <property type="evidence" value="ECO:0007669"/>
    <property type="project" value="TreeGrafter"/>
</dbReference>
<dbReference type="PANTHER" id="PTHR24567">
    <property type="entry name" value="CRP FAMILY TRANSCRIPTIONAL REGULATORY PROTEIN"/>
    <property type="match status" value="1"/>
</dbReference>
<accession>A0A9D1SL32</accession>
<organism evidence="6 7">
    <name type="scientific">Candidatus Avacidaminococcus intestinavium</name>
    <dbReference type="NCBI Taxonomy" id="2840684"/>
    <lineage>
        <taxon>Bacteria</taxon>
        <taxon>Bacillati</taxon>
        <taxon>Bacillota</taxon>
        <taxon>Negativicutes</taxon>
        <taxon>Acidaminococcales</taxon>
        <taxon>Acidaminococcaceae</taxon>
        <taxon>Acidaminococcaceae incertae sedis</taxon>
        <taxon>Candidatus Avacidaminococcus</taxon>
    </lineage>
</organism>
<feature type="domain" description="Cyclic nucleotide-binding" evidence="4">
    <location>
        <begin position="13"/>
        <end position="85"/>
    </location>
</feature>
<feature type="domain" description="HTH crp-type" evidence="5">
    <location>
        <begin position="153"/>
        <end position="206"/>
    </location>
</feature>
<dbReference type="SUPFAM" id="SSF46785">
    <property type="entry name" value="Winged helix' DNA-binding domain"/>
    <property type="match status" value="1"/>
</dbReference>
<evidence type="ECO:0000313" key="7">
    <source>
        <dbReference type="Proteomes" id="UP000824099"/>
    </source>
</evidence>
<evidence type="ECO:0000256" key="1">
    <source>
        <dbReference type="ARBA" id="ARBA00023015"/>
    </source>
</evidence>
<name>A0A9D1SL32_9FIRM</name>
<dbReference type="InterPro" id="IPR014710">
    <property type="entry name" value="RmlC-like_jellyroll"/>
</dbReference>
<keyword evidence="1" id="KW-0805">Transcription regulation</keyword>
<dbReference type="GO" id="GO:0003677">
    <property type="term" value="F:DNA binding"/>
    <property type="evidence" value="ECO:0007669"/>
    <property type="project" value="UniProtKB-KW"/>
</dbReference>
<comment type="caution">
    <text evidence="6">The sequence shown here is derived from an EMBL/GenBank/DDBJ whole genome shotgun (WGS) entry which is preliminary data.</text>
</comment>
<dbReference type="CDD" id="cd00038">
    <property type="entry name" value="CAP_ED"/>
    <property type="match status" value="1"/>
</dbReference>
<evidence type="ECO:0000256" key="2">
    <source>
        <dbReference type="ARBA" id="ARBA00023125"/>
    </source>
</evidence>
<feature type="non-terminal residue" evidence="6">
    <location>
        <position position="206"/>
    </location>
</feature>
<dbReference type="SUPFAM" id="SSF51206">
    <property type="entry name" value="cAMP-binding domain-like"/>
    <property type="match status" value="1"/>
</dbReference>
<keyword evidence="3" id="KW-0804">Transcription</keyword>
<protein>
    <submittedName>
        <fullName evidence="6">Crp/Fnr family transcriptional regulator</fullName>
    </submittedName>
</protein>
<keyword evidence="2" id="KW-0238">DNA-binding</keyword>
<dbReference type="Gene3D" id="2.60.120.10">
    <property type="entry name" value="Jelly Rolls"/>
    <property type="match status" value="1"/>
</dbReference>
<dbReference type="AlphaFoldDB" id="A0A9D1SL32"/>
<reference evidence="6" key="1">
    <citation type="submission" date="2020-10" db="EMBL/GenBank/DDBJ databases">
        <authorList>
            <person name="Gilroy R."/>
        </authorList>
    </citation>
    <scope>NUCLEOTIDE SEQUENCE</scope>
    <source>
        <strain evidence="6">CHK160-1198</strain>
    </source>
</reference>
<dbReference type="InterPro" id="IPR050397">
    <property type="entry name" value="Env_Response_Regulators"/>
</dbReference>
<dbReference type="GO" id="GO:0003700">
    <property type="term" value="F:DNA-binding transcription factor activity"/>
    <property type="evidence" value="ECO:0007669"/>
    <property type="project" value="TreeGrafter"/>
</dbReference>
<gene>
    <name evidence="6" type="ORF">IAB06_00790</name>
</gene>
<evidence type="ECO:0000313" key="6">
    <source>
        <dbReference type="EMBL" id="HIU63562.1"/>
    </source>
</evidence>
<dbReference type="EMBL" id="DVNI01000010">
    <property type="protein sequence ID" value="HIU63562.1"/>
    <property type="molecule type" value="Genomic_DNA"/>
</dbReference>
<dbReference type="Pfam" id="PF13545">
    <property type="entry name" value="HTH_Crp_2"/>
    <property type="match status" value="1"/>
</dbReference>